<evidence type="ECO:0000259" key="1">
    <source>
        <dbReference type="Pfam" id="PF03432"/>
    </source>
</evidence>
<evidence type="ECO:0000313" key="2">
    <source>
        <dbReference type="EMBL" id="RHF78862.1"/>
    </source>
</evidence>
<dbReference type="InterPro" id="IPR005094">
    <property type="entry name" value="Endonuclease_MobA/VirD2"/>
</dbReference>
<protein>
    <recommendedName>
        <fullName evidence="1">MobA/VirD2-like nuclease domain-containing protein</fullName>
    </recommendedName>
</protein>
<evidence type="ECO:0000313" key="3">
    <source>
        <dbReference type="Proteomes" id="UP000284579"/>
    </source>
</evidence>
<reference evidence="2 3" key="1">
    <citation type="submission" date="2018-08" db="EMBL/GenBank/DDBJ databases">
        <title>A genome reference for cultivated species of the human gut microbiota.</title>
        <authorList>
            <person name="Zou Y."/>
            <person name="Xue W."/>
            <person name="Luo G."/>
        </authorList>
    </citation>
    <scope>NUCLEOTIDE SEQUENCE [LARGE SCALE GENOMIC DNA]</scope>
    <source>
        <strain evidence="2 3">AM23-3</strain>
    </source>
</reference>
<sequence>MTIIKQTGVQSSGHMKNLRGYINDDRKVILRDSLNMDGCTNPKRWAHHMWMTREVYGHNKAARRVRDKKTGELKEAKNTILFHQILGFNPDECDLNGGWLSPEACMRYAKEYVGKHYPNQQIVMALHNEYCKADKTHRYAVHIVINRTDLSTGKRLDEGRGKS</sequence>
<dbReference type="AlphaFoldDB" id="A0A414QDJ1"/>
<dbReference type="Proteomes" id="UP000284579">
    <property type="component" value="Unassembled WGS sequence"/>
</dbReference>
<dbReference type="RefSeq" id="WP_182438682.1">
    <property type="nucleotide sequence ID" value="NZ_QRHO01000068.1"/>
</dbReference>
<dbReference type="Pfam" id="PF03432">
    <property type="entry name" value="Relaxase"/>
    <property type="match status" value="1"/>
</dbReference>
<dbReference type="EMBL" id="QRHO01000068">
    <property type="protein sequence ID" value="RHF78862.1"/>
    <property type="molecule type" value="Genomic_DNA"/>
</dbReference>
<accession>A0A414QDJ1</accession>
<organism evidence="2 3">
    <name type="scientific">Coprococcus comes</name>
    <dbReference type="NCBI Taxonomy" id="410072"/>
    <lineage>
        <taxon>Bacteria</taxon>
        <taxon>Bacillati</taxon>
        <taxon>Bacillota</taxon>
        <taxon>Clostridia</taxon>
        <taxon>Lachnospirales</taxon>
        <taxon>Lachnospiraceae</taxon>
        <taxon>Coprococcus</taxon>
    </lineage>
</organism>
<comment type="caution">
    <text evidence="2">The sequence shown here is derived from an EMBL/GenBank/DDBJ whole genome shotgun (WGS) entry which is preliminary data.</text>
</comment>
<proteinExistence type="predicted"/>
<feature type="domain" description="MobA/VirD2-like nuclease" evidence="1">
    <location>
        <begin position="32"/>
        <end position="158"/>
    </location>
</feature>
<name>A0A414QDJ1_9FIRM</name>
<gene>
    <name evidence="2" type="ORF">DW656_17575</name>
</gene>
<feature type="non-terminal residue" evidence="2">
    <location>
        <position position="163"/>
    </location>
</feature>